<accession>F8UH06</accession>
<dbReference type="AlphaFoldDB" id="F8UH06"/>
<reference evidence="1" key="1">
    <citation type="submission" date="2011-04" db="EMBL/GenBank/DDBJ databases">
        <title>Taxonomic and functional metagenomic profiling of the microbial community in the anoxic sediment of a brackish shallow lake (Laguna de Carrizo Central Spain).</title>
        <authorList>
            <consortium name="CONSOLIDER consortium CSD2007-00005"/>
            <person name="Guazzaroni M.-E."/>
            <person name="Richter M."/>
            <person name="Garcia-Salamanca A."/>
            <person name="Yarza P."/>
            <person name="Ferrer M."/>
        </authorList>
    </citation>
    <scope>NUCLEOTIDE SEQUENCE</scope>
</reference>
<organism evidence="1">
    <name type="scientific">uncultured microorganism</name>
    <dbReference type="NCBI Taxonomy" id="358574"/>
    <lineage>
        <taxon>unclassified sequences</taxon>
        <taxon>environmental samples</taxon>
    </lineage>
</organism>
<name>F8UH06_9ZZZZ</name>
<proteinExistence type="predicted"/>
<evidence type="ECO:0000313" key="1">
    <source>
        <dbReference type="EMBL" id="AEI30313.1"/>
    </source>
</evidence>
<sequence length="148" mass="16238">MDAYVLIGNANTRKASVVRSLTGCFNRSVRDILPLDAQAALRLYARVGSLQDTRTTPADFVTEAARTRCSAVLCCLSPNARPDGPSLYPDAQAYLDHFRAAGWQLRSIAVLGQNHGGVRSPVLRQFHLAPTAPINVTAREVRAHFHWL</sequence>
<gene>
    <name evidence="1" type="ORF">LDC_03665</name>
</gene>
<dbReference type="EMBL" id="JF805041">
    <property type="protein sequence ID" value="AEI30313.1"/>
    <property type="molecule type" value="Genomic_DNA"/>
</dbReference>
<protein>
    <submittedName>
        <fullName evidence="1">Uncharacterized protein</fullName>
    </submittedName>
</protein>